<dbReference type="EMBL" id="LFRF01000045">
    <property type="protein sequence ID" value="KND86932.1"/>
    <property type="molecule type" value="Genomic_DNA"/>
</dbReference>
<organism evidence="1 2">
    <name type="scientific">Tolypocladium ophioglossoides (strain CBS 100239)</name>
    <name type="common">Snaketongue truffleclub</name>
    <name type="synonym">Elaphocordyceps ophioglossoides</name>
    <dbReference type="NCBI Taxonomy" id="1163406"/>
    <lineage>
        <taxon>Eukaryota</taxon>
        <taxon>Fungi</taxon>
        <taxon>Dikarya</taxon>
        <taxon>Ascomycota</taxon>
        <taxon>Pezizomycotina</taxon>
        <taxon>Sordariomycetes</taxon>
        <taxon>Hypocreomycetidae</taxon>
        <taxon>Hypocreales</taxon>
        <taxon>Ophiocordycipitaceae</taxon>
        <taxon>Tolypocladium</taxon>
    </lineage>
</organism>
<dbReference type="AlphaFoldDB" id="A0A0L0MYL2"/>
<sequence length="127" mass="14495">MTPFYPRLKISWERHLAASSTSRLQVFQLGNTRATLLEPHSQCLAFGQTRVFHSIWQRLARQQEPFHRSNHPPAGFSYSNGCFARQLELCKLARRLVALFKSPFLSCCELFAAKPHKLASATRHNAA</sequence>
<keyword evidence="2" id="KW-1185">Reference proteome</keyword>
<gene>
    <name evidence="1" type="ORF">TOPH_08414</name>
</gene>
<comment type="caution">
    <text evidence="1">The sequence shown here is derived from an EMBL/GenBank/DDBJ whole genome shotgun (WGS) entry which is preliminary data.</text>
</comment>
<dbReference type="Proteomes" id="UP000036947">
    <property type="component" value="Unassembled WGS sequence"/>
</dbReference>
<protein>
    <submittedName>
        <fullName evidence="1">Uncharacterized protein</fullName>
    </submittedName>
</protein>
<evidence type="ECO:0000313" key="1">
    <source>
        <dbReference type="EMBL" id="KND86932.1"/>
    </source>
</evidence>
<name>A0A0L0MYL2_TOLOC</name>
<reference evidence="1 2" key="1">
    <citation type="journal article" date="2015" name="BMC Genomics">
        <title>The genome of the truffle-parasite Tolypocladium ophioglossoides and the evolution of antifungal peptaibiotics.</title>
        <authorList>
            <person name="Quandt C.A."/>
            <person name="Bushley K.E."/>
            <person name="Spatafora J.W."/>
        </authorList>
    </citation>
    <scope>NUCLEOTIDE SEQUENCE [LARGE SCALE GENOMIC DNA]</scope>
    <source>
        <strain evidence="1 2">CBS 100239</strain>
    </source>
</reference>
<evidence type="ECO:0000313" key="2">
    <source>
        <dbReference type="Proteomes" id="UP000036947"/>
    </source>
</evidence>
<proteinExistence type="predicted"/>
<accession>A0A0L0MYL2</accession>